<name>A0A9X2LQI4_STRMQ</name>
<feature type="chain" id="PRO_5040812252" evidence="6">
    <location>
        <begin position="21"/>
        <end position="335"/>
    </location>
</feature>
<proteinExistence type="inferred from homology"/>
<dbReference type="InterPro" id="IPR051313">
    <property type="entry name" value="Bact_iron-sidero_bind"/>
</dbReference>
<protein>
    <submittedName>
        <fullName evidence="8">Iron-siderophore ABC transporter substrate-binding protein</fullName>
    </submittedName>
</protein>
<comment type="caution">
    <text evidence="8">The sequence shown here is derived from an EMBL/GenBank/DDBJ whole genome shotgun (WGS) entry which is preliminary data.</text>
</comment>
<dbReference type="GO" id="GO:0030288">
    <property type="term" value="C:outer membrane-bounded periplasmic space"/>
    <property type="evidence" value="ECO:0007669"/>
    <property type="project" value="TreeGrafter"/>
</dbReference>
<dbReference type="AlphaFoldDB" id="A0A9X2LQI4"/>
<feature type="region of interest" description="Disordered" evidence="5">
    <location>
        <begin position="25"/>
        <end position="67"/>
    </location>
</feature>
<keyword evidence="3" id="KW-0813">Transport</keyword>
<evidence type="ECO:0000256" key="3">
    <source>
        <dbReference type="ARBA" id="ARBA00022448"/>
    </source>
</evidence>
<dbReference type="Gene3D" id="3.40.50.1980">
    <property type="entry name" value="Nitrogenase molybdenum iron protein domain"/>
    <property type="match status" value="2"/>
</dbReference>
<organism evidence="8 9">
    <name type="scientific">Streptomyces malaysiensis subsp. samsunensis</name>
    <dbReference type="NCBI Taxonomy" id="459658"/>
    <lineage>
        <taxon>Bacteria</taxon>
        <taxon>Bacillati</taxon>
        <taxon>Actinomycetota</taxon>
        <taxon>Actinomycetes</taxon>
        <taxon>Kitasatosporales</taxon>
        <taxon>Streptomycetaceae</taxon>
        <taxon>Streptomyces</taxon>
        <taxon>Streptomyces violaceusniger group</taxon>
    </lineage>
</organism>
<dbReference type="EMBL" id="JANIIC010000002">
    <property type="protein sequence ID" value="MCQ8827943.1"/>
    <property type="molecule type" value="Genomic_DNA"/>
</dbReference>
<evidence type="ECO:0000259" key="7">
    <source>
        <dbReference type="PROSITE" id="PS50983"/>
    </source>
</evidence>
<dbReference type="PROSITE" id="PS51257">
    <property type="entry name" value="PROKAR_LIPOPROTEIN"/>
    <property type="match status" value="1"/>
</dbReference>
<dbReference type="PROSITE" id="PS50983">
    <property type="entry name" value="FE_B12_PBP"/>
    <property type="match status" value="1"/>
</dbReference>
<feature type="compositionally biased region" description="Low complexity" evidence="5">
    <location>
        <begin position="25"/>
        <end position="53"/>
    </location>
</feature>
<evidence type="ECO:0000313" key="8">
    <source>
        <dbReference type="EMBL" id="MCQ8827943.1"/>
    </source>
</evidence>
<dbReference type="PANTHER" id="PTHR30532:SF25">
    <property type="entry name" value="IRON(III) DICITRATE-BINDING PERIPLASMIC PROTEIN"/>
    <property type="match status" value="1"/>
</dbReference>
<sequence>MGPLRLFPLLSAVLAATVLTGCGSSDPASSSASSGSSGSAAASKAPGSSAADGDFPRTVAHEQGSTPLKAAPKRIAAISTGQLDDLLTLGVVPVATTRADYAGLVPGYLRTAFPRQAEALGSMTDIGTRTSPNLEKLAAAKPDLILVNSTQGALYPSLAAIAPTVVTKGRGVNWKKDLLTVADAVGRRERARTLLTRFEKDAADQDEKLGGEHTALSMVRFNPDRVRMFGKKSFTGTIADDMGLGRPESQRFDDISQDLSGERIPQMDGDWIFYSVQGRPGKTDATTYLSNPLWKKLGAVRGGHIVKVDDDPWYLNAGPTAARVVLRDITGHLGR</sequence>
<dbReference type="Proteomes" id="UP001142400">
    <property type="component" value="Unassembled WGS sequence"/>
</dbReference>
<dbReference type="InterPro" id="IPR002491">
    <property type="entry name" value="ABC_transptr_periplasmic_BD"/>
</dbReference>
<dbReference type="GO" id="GO:1901678">
    <property type="term" value="P:iron coordination entity transport"/>
    <property type="evidence" value="ECO:0007669"/>
    <property type="project" value="UniProtKB-ARBA"/>
</dbReference>
<evidence type="ECO:0000256" key="6">
    <source>
        <dbReference type="SAM" id="SignalP"/>
    </source>
</evidence>
<accession>A0A9X2LQI4</accession>
<gene>
    <name evidence="8" type="ORF">NQU54_02275</name>
</gene>
<evidence type="ECO:0000256" key="4">
    <source>
        <dbReference type="ARBA" id="ARBA00022729"/>
    </source>
</evidence>
<keyword evidence="4 6" id="KW-0732">Signal</keyword>
<dbReference type="SUPFAM" id="SSF53807">
    <property type="entry name" value="Helical backbone' metal receptor"/>
    <property type="match status" value="1"/>
</dbReference>
<evidence type="ECO:0000256" key="2">
    <source>
        <dbReference type="ARBA" id="ARBA00008814"/>
    </source>
</evidence>
<feature type="domain" description="Fe/B12 periplasmic-binding" evidence="7">
    <location>
        <begin position="74"/>
        <end position="335"/>
    </location>
</feature>
<dbReference type="CDD" id="cd01146">
    <property type="entry name" value="FhuD"/>
    <property type="match status" value="1"/>
</dbReference>
<evidence type="ECO:0000313" key="9">
    <source>
        <dbReference type="Proteomes" id="UP001142400"/>
    </source>
</evidence>
<evidence type="ECO:0000256" key="1">
    <source>
        <dbReference type="ARBA" id="ARBA00004196"/>
    </source>
</evidence>
<reference evidence="8" key="1">
    <citation type="submission" date="2022-06" db="EMBL/GenBank/DDBJ databases">
        <title>WGS of actinobacteria.</title>
        <authorList>
            <person name="Thawai C."/>
        </authorList>
    </citation>
    <scope>NUCLEOTIDE SEQUENCE</scope>
    <source>
        <strain evidence="8">DSM 42010</strain>
    </source>
</reference>
<dbReference type="Pfam" id="PF01497">
    <property type="entry name" value="Peripla_BP_2"/>
    <property type="match status" value="1"/>
</dbReference>
<dbReference type="RefSeq" id="WP_257629492.1">
    <property type="nucleotide sequence ID" value="NZ_JANIIC010000002.1"/>
</dbReference>
<evidence type="ECO:0000256" key="5">
    <source>
        <dbReference type="SAM" id="MobiDB-lite"/>
    </source>
</evidence>
<dbReference type="PANTHER" id="PTHR30532">
    <property type="entry name" value="IRON III DICITRATE-BINDING PERIPLASMIC PROTEIN"/>
    <property type="match status" value="1"/>
</dbReference>
<comment type="similarity">
    <text evidence="2">Belongs to the bacterial solute-binding protein 8 family.</text>
</comment>
<keyword evidence="9" id="KW-1185">Reference proteome</keyword>
<comment type="subcellular location">
    <subcellularLocation>
        <location evidence="1">Cell envelope</location>
    </subcellularLocation>
</comment>
<feature type="signal peptide" evidence="6">
    <location>
        <begin position="1"/>
        <end position="20"/>
    </location>
</feature>